<dbReference type="STRING" id="1379680.GCA_001612615_03267"/>
<evidence type="ECO:0000259" key="1">
    <source>
        <dbReference type="PROSITE" id="PS50943"/>
    </source>
</evidence>
<dbReference type="InterPro" id="IPR010982">
    <property type="entry name" value="Lambda_DNA-bd_dom_sf"/>
</dbReference>
<accession>A0A285LQI5</accession>
<dbReference type="SUPFAM" id="SSF48452">
    <property type="entry name" value="TPR-like"/>
    <property type="match status" value="1"/>
</dbReference>
<sequence length="466" mass="50306">MARSTTSSRNCSRCGSPLSGYNTGALCRSCETSRSVLEAPDLPLEFWQSAHMLDALESWHMGRVIYAYRTHPLHGTPIPQESVSGWLNISQSALSKLEKGPAPERLGQLISFATALKIPPELLWFKLPGRSSLDDVDRHSFLRAAAAVTATAAISPSGLLRMLNDIRVSEAPTRVGLVEIRQLRAAADLFADWDATYGSGLVRDVVAAQVRTAVTYLNAECAPKYRPDLLLAVGALSHTAAFMAFDACEHADATTMFDVALTCAEEADAWHLRAKVLSSMGRHMIWTGNIEQGLSHIDRAFQHSDRLTPTERAMLFTAQARGYAKLGRIQETLTAVGHADENFANSQPHNDPSWMAYYDSAQHAGDTGHALFDLAVRGSFAGEARSRLAAAVAGHGDNAVRSRTISTIKLASLVMATGDRDEAISIGATAIERAGAVKSKRAAQDIQELRMFAGRAGVQIPAVAKQ</sequence>
<dbReference type="AlphaFoldDB" id="A0A285LQI5"/>
<dbReference type="PROSITE" id="PS50943">
    <property type="entry name" value="HTH_CROC1"/>
    <property type="match status" value="1"/>
</dbReference>
<gene>
    <name evidence="2" type="ORF">SAMN04244553_3793</name>
</gene>
<reference evidence="2 3" key="1">
    <citation type="submission" date="2017-09" db="EMBL/GenBank/DDBJ databases">
        <authorList>
            <person name="Ehlers B."/>
            <person name="Leendertz F.H."/>
        </authorList>
    </citation>
    <scope>NUCLEOTIDE SEQUENCE [LARGE SCALE GENOMIC DNA]</scope>
    <source>
        <strain evidence="2 3">DSM 45537</strain>
    </source>
</reference>
<dbReference type="InterPro" id="IPR011990">
    <property type="entry name" value="TPR-like_helical_dom_sf"/>
</dbReference>
<dbReference type="Proteomes" id="UP000219565">
    <property type="component" value="Unassembled WGS sequence"/>
</dbReference>
<protein>
    <recommendedName>
        <fullName evidence="1">HTH cro/C1-type domain-containing protein</fullName>
    </recommendedName>
</protein>
<name>A0A285LQI5_9NOCA</name>
<dbReference type="EMBL" id="OBEG01000003">
    <property type="protein sequence ID" value="SNY85906.1"/>
    <property type="molecule type" value="Genomic_DNA"/>
</dbReference>
<dbReference type="GO" id="GO:0003677">
    <property type="term" value="F:DNA binding"/>
    <property type="evidence" value="ECO:0007669"/>
    <property type="project" value="InterPro"/>
</dbReference>
<keyword evidence="3" id="KW-1185">Reference proteome</keyword>
<evidence type="ECO:0000313" key="3">
    <source>
        <dbReference type="Proteomes" id="UP000219565"/>
    </source>
</evidence>
<evidence type="ECO:0000313" key="2">
    <source>
        <dbReference type="EMBL" id="SNY85906.1"/>
    </source>
</evidence>
<proteinExistence type="predicted"/>
<dbReference type="SUPFAM" id="SSF47413">
    <property type="entry name" value="lambda repressor-like DNA-binding domains"/>
    <property type="match status" value="1"/>
</dbReference>
<feature type="domain" description="HTH cro/C1-type" evidence="1">
    <location>
        <begin position="87"/>
        <end position="123"/>
    </location>
</feature>
<organism evidence="2 3">
    <name type="scientific">Nocardia amikacinitolerans</name>
    <dbReference type="NCBI Taxonomy" id="756689"/>
    <lineage>
        <taxon>Bacteria</taxon>
        <taxon>Bacillati</taxon>
        <taxon>Actinomycetota</taxon>
        <taxon>Actinomycetes</taxon>
        <taxon>Mycobacteriales</taxon>
        <taxon>Nocardiaceae</taxon>
        <taxon>Nocardia</taxon>
    </lineage>
</organism>
<dbReference type="InterPro" id="IPR001387">
    <property type="entry name" value="Cro/C1-type_HTH"/>
</dbReference>